<organism evidence="2 3">
    <name type="scientific">Aplysia californica</name>
    <name type="common">California sea hare</name>
    <dbReference type="NCBI Taxonomy" id="6500"/>
    <lineage>
        <taxon>Eukaryota</taxon>
        <taxon>Metazoa</taxon>
        <taxon>Spiralia</taxon>
        <taxon>Lophotrochozoa</taxon>
        <taxon>Mollusca</taxon>
        <taxon>Gastropoda</taxon>
        <taxon>Heterobranchia</taxon>
        <taxon>Euthyneura</taxon>
        <taxon>Tectipleura</taxon>
        <taxon>Aplysiida</taxon>
        <taxon>Aplysioidea</taxon>
        <taxon>Aplysiidae</taxon>
        <taxon>Aplysia</taxon>
    </lineage>
</organism>
<protein>
    <submittedName>
        <fullName evidence="3">Vicilin-like seed storage protein At2g18540</fullName>
    </submittedName>
</protein>
<sequence>MLELREKSTSCSHPPVVEMKLSKGLRRRLPATAKKTAKTNAEKCREYKIRLRKDPQRHQEMRAKQKEQTREWRARQTQEAKERSKVAARIRQQKRRERLRKSRQEGTTELRQSASTKPPNRPNRLVTLEEAGLDEERRALARQRQAKRRLKIKASPQLYLIEMEKRRARYQATKAHRASFVIESSSTEQIQNVEVYSVRGLEEKSGQKQDKGDLTSGDRSACDPSFADPSDISGQEEESVRVSGEISALGGAGH</sequence>
<dbReference type="Proteomes" id="UP000694888">
    <property type="component" value="Unplaced"/>
</dbReference>
<feature type="region of interest" description="Disordered" evidence="1">
    <location>
        <begin position="198"/>
        <end position="254"/>
    </location>
</feature>
<feature type="region of interest" description="Disordered" evidence="1">
    <location>
        <begin position="26"/>
        <end position="130"/>
    </location>
</feature>
<evidence type="ECO:0000256" key="1">
    <source>
        <dbReference type="SAM" id="MobiDB-lite"/>
    </source>
</evidence>
<proteinExistence type="predicted"/>
<feature type="compositionally biased region" description="Basic and acidic residues" evidence="1">
    <location>
        <begin position="200"/>
        <end position="213"/>
    </location>
</feature>
<gene>
    <name evidence="3" type="primary">LOC101849632</name>
</gene>
<evidence type="ECO:0000313" key="2">
    <source>
        <dbReference type="Proteomes" id="UP000694888"/>
    </source>
</evidence>
<reference evidence="3" key="1">
    <citation type="submission" date="2025-08" db="UniProtKB">
        <authorList>
            <consortium name="RefSeq"/>
        </authorList>
    </citation>
    <scope>IDENTIFICATION</scope>
</reference>
<feature type="compositionally biased region" description="Polar residues" evidence="1">
    <location>
        <begin position="109"/>
        <end position="118"/>
    </location>
</feature>
<dbReference type="RefSeq" id="XP_012941401.2">
    <property type="nucleotide sequence ID" value="XM_013085947.2"/>
</dbReference>
<evidence type="ECO:0000313" key="3">
    <source>
        <dbReference type="RefSeq" id="XP_012941401.2"/>
    </source>
</evidence>
<accession>A0ABM1A5U4</accession>
<keyword evidence="2" id="KW-1185">Reference proteome</keyword>
<dbReference type="GeneID" id="101849632"/>
<feature type="compositionally biased region" description="Basic and acidic residues" evidence="1">
    <location>
        <begin position="40"/>
        <end position="85"/>
    </location>
</feature>
<feature type="compositionally biased region" description="Basic residues" evidence="1">
    <location>
        <begin position="86"/>
        <end position="101"/>
    </location>
</feature>
<name>A0ABM1A5U4_APLCA</name>